<dbReference type="AlphaFoldDB" id="M3C9N7"/>
<sequence>MSRRLATRAGRLVAGVLAATAAGTALLAAPAEATPDGAARAYGTVSARTGVNERALPSTDASVRGILRHRIQIGLRCKVRAQDIGGNNVWYQLRDRQTWVAAKYIDDKAANVPYCRMLSRSAMDDSTQSRNAMG</sequence>
<organism evidence="2 3">
    <name type="scientific">Streptomyces mobaraensis (strain ATCC 29032 / DSM 40847 / JCM 4168 / NBRC 13819 / NCIMB 11159 / IPCR 16-22)</name>
    <dbReference type="NCBI Taxonomy" id="1223523"/>
    <lineage>
        <taxon>Bacteria</taxon>
        <taxon>Bacillati</taxon>
        <taxon>Actinomycetota</taxon>
        <taxon>Actinomycetes</taxon>
        <taxon>Kitasatosporales</taxon>
        <taxon>Streptomycetaceae</taxon>
        <taxon>Streptomyces</taxon>
    </lineage>
</organism>
<evidence type="ECO:0000256" key="1">
    <source>
        <dbReference type="SAM" id="SignalP"/>
    </source>
</evidence>
<feature type="chain" id="PRO_5004032259" description="SH3b domain-containing protein" evidence="1">
    <location>
        <begin position="34"/>
        <end position="134"/>
    </location>
</feature>
<keyword evidence="1" id="KW-0732">Signal</keyword>
<proteinExistence type="predicted"/>
<dbReference type="Proteomes" id="UP000011740">
    <property type="component" value="Unassembled WGS sequence"/>
</dbReference>
<feature type="signal peptide" evidence="1">
    <location>
        <begin position="1"/>
        <end position="33"/>
    </location>
</feature>
<reference evidence="2 3" key="1">
    <citation type="journal article" date="2013" name="Genome Announc.">
        <title>Whole-Genome Shotgun Assembly and Analysis of the Genome of Streptomyces mobaraensis DSM 40847, a Strain for Industrial Production of Microbial Transglutaminase.</title>
        <authorList>
            <person name="Yang H."/>
            <person name="He T."/>
            <person name="Wu W."/>
            <person name="Zhu W."/>
            <person name="Lu B."/>
            <person name="Sun W."/>
        </authorList>
    </citation>
    <scope>NUCLEOTIDE SEQUENCE [LARGE SCALE GENOMIC DNA]</scope>
    <source>
        <strain evidence="2 3">DSM 40847</strain>
    </source>
</reference>
<accession>M3C9N7</accession>
<dbReference type="PATRIC" id="fig|1223523.3.peg.2057"/>
<comment type="caution">
    <text evidence="2">The sequence shown here is derived from an EMBL/GenBank/DDBJ whole genome shotgun (WGS) entry which is preliminary data.</text>
</comment>
<dbReference type="STRING" id="1223523.H340_10050"/>
<name>M3C9N7_STRM1</name>
<evidence type="ECO:0000313" key="3">
    <source>
        <dbReference type="Proteomes" id="UP000011740"/>
    </source>
</evidence>
<evidence type="ECO:0008006" key="4">
    <source>
        <dbReference type="Google" id="ProtNLM"/>
    </source>
</evidence>
<protein>
    <recommendedName>
        <fullName evidence="4">SH3b domain-containing protein</fullName>
    </recommendedName>
</protein>
<evidence type="ECO:0000313" key="2">
    <source>
        <dbReference type="EMBL" id="EMF00691.1"/>
    </source>
</evidence>
<dbReference type="EMBL" id="AORZ01000022">
    <property type="protein sequence ID" value="EMF00691.1"/>
    <property type="molecule type" value="Genomic_DNA"/>
</dbReference>
<dbReference type="RefSeq" id="WP_004942571.1">
    <property type="nucleotide sequence ID" value="NZ_AORZ01000022.1"/>
</dbReference>
<gene>
    <name evidence="2" type="ORF">H340_10050</name>
</gene>